<dbReference type="SUPFAM" id="SSF52540">
    <property type="entry name" value="P-loop containing nucleoside triphosphate hydrolases"/>
    <property type="match status" value="1"/>
</dbReference>
<dbReference type="GO" id="GO:0005524">
    <property type="term" value="F:ATP binding"/>
    <property type="evidence" value="ECO:0007669"/>
    <property type="project" value="InterPro"/>
</dbReference>
<dbReference type="InterPro" id="IPR004472">
    <property type="entry name" value="DTB_synth_BioD"/>
</dbReference>
<dbReference type="PANTHER" id="PTHR43210:SF5">
    <property type="entry name" value="DETHIOBIOTIN SYNTHETASE"/>
    <property type="match status" value="1"/>
</dbReference>
<dbReference type="EMBL" id="HBUF01285624">
    <property type="protein sequence ID" value="CAG6688220.1"/>
    <property type="molecule type" value="Transcribed_RNA"/>
</dbReference>
<dbReference type="AlphaFoldDB" id="A0A8D8XB78"/>
<dbReference type="NCBIfam" id="TIGR00347">
    <property type="entry name" value="bioD"/>
    <property type="match status" value="1"/>
</dbReference>
<protein>
    <submittedName>
        <fullName evidence="1">ATP-dependent dethiobiotin synthetase BioD 1</fullName>
    </submittedName>
</protein>
<dbReference type="GO" id="GO:0005829">
    <property type="term" value="C:cytosol"/>
    <property type="evidence" value="ECO:0007669"/>
    <property type="project" value="TreeGrafter"/>
</dbReference>
<sequence length="122" mass="14025">MSSKLKYISRKTNWIIIEGAGGWFTPISKIKRISDWVLKENIPIILVVGIKLGCINHALLTVEVIKKTGLVLKGWIANNINIKTIWHNEYINTLKNNLCINFLGEIPYLNKNNKKSFLIYIM</sequence>
<dbReference type="GO" id="GO:0009102">
    <property type="term" value="P:biotin biosynthetic process"/>
    <property type="evidence" value="ECO:0007669"/>
    <property type="project" value="UniProtKB-UniPathway"/>
</dbReference>
<dbReference type="PANTHER" id="PTHR43210">
    <property type="entry name" value="DETHIOBIOTIN SYNTHETASE"/>
    <property type="match status" value="1"/>
</dbReference>
<dbReference type="Pfam" id="PF13500">
    <property type="entry name" value="AAA_26"/>
    <property type="match status" value="1"/>
</dbReference>
<dbReference type="GO" id="GO:0000287">
    <property type="term" value="F:magnesium ion binding"/>
    <property type="evidence" value="ECO:0007669"/>
    <property type="project" value="InterPro"/>
</dbReference>
<dbReference type="Gene3D" id="3.40.50.300">
    <property type="entry name" value="P-loop containing nucleotide triphosphate hydrolases"/>
    <property type="match status" value="1"/>
</dbReference>
<name>A0A8D8XB78_9HEMI</name>
<organism evidence="1">
    <name type="scientific">Cacopsylla melanoneura</name>
    <dbReference type="NCBI Taxonomy" id="428564"/>
    <lineage>
        <taxon>Eukaryota</taxon>
        <taxon>Metazoa</taxon>
        <taxon>Ecdysozoa</taxon>
        <taxon>Arthropoda</taxon>
        <taxon>Hexapoda</taxon>
        <taxon>Insecta</taxon>
        <taxon>Pterygota</taxon>
        <taxon>Neoptera</taxon>
        <taxon>Paraneoptera</taxon>
        <taxon>Hemiptera</taxon>
        <taxon>Sternorrhyncha</taxon>
        <taxon>Psylloidea</taxon>
        <taxon>Psyllidae</taxon>
        <taxon>Psyllinae</taxon>
        <taxon>Cacopsylla</taxon>
    </lineage>
</organism>
<accession>A0A8D8XB78</accession>
<dbReference type="UniPathway" id="UPA00078"/>
<proteinExistence type="predicted"/>
<dbReference type="CDD" id="cd03109">
    <property type="entry name" value="DTBS"/>
    <property type="match status" value="1"/>
</dbReference>
<dbReference type="InterPro" id="IPR027417">
    <property type="entry name" value="P-loop_NTPase"/>
</dbReference>
<evidence type="ECO:0000313" key="1">
    <source>
        <dbReference type="EMBL" id="CAG6688220.1"/>
    </source>
</evidence>
<dbReference type="GO" id="GO:0004141">
    <property type="term" value="F:dethiobiotin synthase activity"/>
    <property type="evidence" value="ECO:0007669"/>
    <property type="project" value="InterPro"/>
</dbReference>
<reference evidence="1" key="1">
    <citation type="submission" date="2021-05" db="EMBL/GenBank/DDBJ databases">
        <authorList>
            <person name="Alioto T."/>
            <person name="Alioto T."/>
            <person name="Gomez Garrido J."/>
        </authorList>
    </citation>
    <scope>NUCLEOTIDE SEQUENCE</scope>
</reference>